<proteinExistence type="predicted"/>
<sequence>MKKSLYLLVVWAVMVTACSKKEEPAIPEIADPEVVPMSAEPAEPNGIAGDQITIQDPAVLEPTEDDAVSDAQMQVVESVDDDQLSN</sequence>
<dbReference type="Proteomes" id="UP001624684">
    <property type="component" value="Unassembled WGS sequence"/>
</dbReference>
<dbReference type="PROSITE" id="PS51257">
    <property type="entry name" value="PROKAR_LIPOPROTEIN"/>
    <property type="match status" value="1"/>
</dbReference>
<name>A0ABW8U748_9GAMM</name>
<keyword evidence="2" id="KW-1185">Reference proteome</keyword>
<organism evidence="1 2">
    <name type="scientific">Moraxella oculi</name>
    <dbReference type="NCBI Taxonomy" id="2940516"/>
    <lineage>
        <taxon>Bacteria</taxon>
        <taxon>Pseudomonadati</taxon>
        <taxon>Pseudomonadota</taxon>
        <taxon>Gammaproteobacteria</taxon>
        <taxon>Moraxellales</taxon>
        <taxon>Moraxellaceae</taxon>
        <taxon>Moraxella</taxon>
    </lineage>
</organism>
<reference evidence="1 2" key="1">
    <citation type="submission" date="2024-11" db="EMBL/GenBank/DDBJ databases">
        <title>First Report of Moraxella oculi in Brazil in an Infectious Bovine Keratoconjunctivitis Outbreak.</title>
        <authorList>
            <person name="Carvalho C.V."/>
            <person name="Domingues R."/>
            <person name="Coutinho C."/>
            <person name="Honorio N.T.B.S."/>
            <person name="Faza D.R.L.R."/>
            <person name="Carvalho W.A."/>
            <person name="Machado A.B.F."/>
            <person name="Martins M.F."/>
            <person name="Gaspar E.B."/>
        </authorList>
    </citation>
    <scope>NUCLEOTIDE SEQUENCE [LARGE SCALE GENOMIC DNA]</scope>
    <source>
        <strain evidence="1 2">2117LE</strain>
    </source>
</reference>
<evidence type="ECO:0008006" key="3">
    <source>
        <dbReference type="Google" id="ProtNLM"/>
    </source>
</evidence>
<evidence type="ECO:0000313" key="2">
    <source>
        <dbReference type="Proteomes" id="UP001624684"/>
    </source>
</evidence>
<comment type="caution">
    <text evidence="1">The sequence shown here is derived from an EMBL/GenBank/DDBJ whole genome shotgun (WGS) entry which is preliminary data.</text>
</comment>
<protein>
    <recommendedName>
        <fullName evidence="3">Lipoprotein</fullName>
    </recommendedName>
</protein>
<evidence type="ECO:0000313" key="1">
    <source>
        <dbReference type="EMBL" id="MFL1732365.1"/>
    </source>
</evidence>
<accession>A0ABW8U748</accession>
<gene>
    <name evidence="1" type="ORF">ACJHVH_05065</name>
</gene>
<dbReference type="EMBL" id="JBJJXE010000006">
    <property type="protein sequence ID" value="MFL1732365.1"/>
    <property type="molecule type" value="Genomic_DNA"/>
</dbReference>
<dbReference type="RefSeq" id="WP_407069017.1">
    <property type="nucleotide sequence ID" value="NZ_JBJJXE010000006.1"/>
</dbReference>